<dbReference type="OrthoDB" id="1149259at2"/>
<keyword evidence="2" id="KW-1185">Reference proteome</keyword>
<name>A0A433SHZ8_9BURK</name>
<dbReference type="Proteomes" id="UP000286947">
    <property type="component" value="Unassembled WGS sequence"/>
</dbReference>
<gene>
    <name evidence="1" type="ORF">CUZ56_00836</name>
</gene>
<proteinExistence type="predicted"/>
<dbReference type="RefSeq" id="WP_126978417.1">
    <property type="nucleotide sequence ID" value="NZ_PQSP01000001.1"/>
</dbReference>
<dbReference type="AlphaFoldDB" id="A0A433SHZ8"/>
<accession>A0A433SHZ8</accession>
<reference evidence="1 2" key="1">
    <citation type="submission" date="2018-01" db="EMBL/GenBank/DDBJ databases">
        <title>Saezia sanguinis gen. nov., sp. nov., in the order Burkholderiales isolated from human blood.</title>
        <authorList>
            <person name="Medina-Pascual M.J."/>
            <person name="Valdezate S."/>
            <person name="Monzon S."/>
            <person name="Cuesta I."/>
            <person name="Carrasco G."/>
            <person name="Villalon P."/>
            <person name="Saez-Nieto J.A."/>
        </authorList>
    </citation>
    <scope>NUCLEOTIDE SEQUENCE [LARGE SCALE GENOMIC DNA]</scope>
    <source>
        <strain evidence="1 2">CNM695-12</strain>
    </source>
</reference>
<dbReference type="EMBL" id="PQSP01000001">
    <property type="protein sequence ID" value="RUS68346.1"/>
    <property type="molecule type" value="Genomic_DNA"/>
</dbReference>
<evidence type="ECO:0000313" key="1">
    <source>
        <dbReference type="EMBL" id="RUS68346.1"/>
    </source>
</evidence>
<protein>
    <submittedName>
        <fullName evidence="1">Uncharacterized protein</fullName>
    </submittedName>
</protein>
<evidence type="ECO:0000313" key="2">
    <source>
        <dbReference type="Proteomes" id="UP000286947"/>
    </source>
</evidence>
<comment type="caution">
    <text evidence="1">The sequence shown here is derived from an EMBL/GenBank/DDBJ whole genome shotgun (WGS) entry which is preliminary data.</text>
</comment>
<sequence length="177" mass="20329">MTLDDFADEIGSLENDLQSRDLKTYLLALYKILTDGKEQYVRQQASRQLVLEVLKQAITSESACFDDAWLDLAESPDVEQISASGSDPVAGMAYSLAVLKFQIAELHKMQDKQLQNEDRYYGIESETGNWWYNFDPFSNLSCGIECMSDWEEEEEGTEKDTGWFFIGRLLELGRMYE</sequence>
<organism evidence="1 2">
    <name type="scientific">Saezia sanguinis</name>
    <dbReference type="NCBI Taxonomy" id="1965230"/>
    <lineage>
        <taxon>Bacteria</taxon>
        <taxon>Pseudomonadati</taxon>
        <taxon>Pseudomonadota</taxon>
        <taxon>Betaproteobacteria</taxon>
        <taxon>Burkholderiales</taxon>
        <taxon>Saeziaceae</taxon>
        <taxon>Saezia</taxon>
    </lineage>
</organism>